<accession>A0ABN9VF66</accession>
<evidence type="ECO:0000256" key="1">
    <source>
        <dbReference type="SAM" id="MobiDB-lite"/>
    </source>
</evidence>
<comment type="caution">
    <text evidence="2">The sequence shown here is derived from an EMBL/GenBank/DDBJ whole genome shotgun (WGS) entry which is preliminary data.</text>
</comment>
<reference evidence="2" key="1">
    <citation type="submission" date="2023-10" db="EMBL/GenBank/DDBJ databases">
        <authorList>
            <person name="Chen Y."/>
            <person name="Shah S."/>
            <person name="Dougan E. K."/>
            <person name="Thang M."/>
            <person name="Chan C."/>
        </authorList>
    </citation>
    <scope>NUCLEOTIDE SEQUENCE [LARGE SCALE GENOMIC DNA]</scope>
</reference>
<feature type="compositionally biased region" description="Basic and acidic residues" evidence="1">
    <location>
        <begin position="118"/>
        <end position="128"/>
    </location>
</feature>
<proteinExistence type="predicted"/>
<feature type="region of interest" description="Disordered" evidence="1">
    <location>
        <begin position="116"/>
        <end position="149"/>
    </location>
</feature>
<name>A0ABN9VF66_9DINO</name>
<dbReference type="Proteomes" id="UP001189429">
    <property type="component" value="Unassembled WGS sequence"/>
</dbReference>
<feature type="non-terminal residue" evidence="2">
    <location>
        <position position="325"/>
    </location>
</feature>
<gene>
    <name evidence="2" type="ORF">PCOR1329_LOCUS57478</name>
</gene>
<evidence type="ECO:0000313" key="3">
    <source>
        <dbReference type="Proteomes" id="UP001189429"/>
    </source>
</evidence>
<keyword evidence="3" id="KW-1185">Reference proteome</keyword>
<dbReference type="EMBL" id="CAUYUJ010017103">
    <property type="protein sequence ID" value="CAK0871796.1"/>
    <property type="molecule type" value="Genomic_DNA"/>
</dbReference>
<protein>
    <submittedName>
        <fullName evidence="2">Uncharacterized protein</fullName>
    </submittedName>
</protein>
<evidence type="ECO:0000313" key="2">
    <source>
        <dbReference type="EMBL" id="CAK0871796.1"/>
    </source>
</evidence>
<sequence>MLPLSLAGRPAERGRPDPSRGLCWLAVLCPPGYVVAGAGGKNARLSVPQNCITTPHVDRMGVVRVRVQTPCCGRPLAGVALCIGGCRADETGLDGRAELQLPRGCHVLTSPGCPGAELRLDVDPDADARGGAGSDGGENEDEDAGQAPHDLHVGGELVLFLKDFRREGQRDGVFLGANRQAIEADDEAHPYSGSVCLPADAAGAAAGSGAAGPTVRSGAPCHDAVSQIMVRPADGREFELADKFVEWVDSLRGECLMAMLFSGEIPPPRLGVLLGEVRESQSQAPLGSLEGAAEEASVGAPLTAAAPAWEPAAPPCAPAAPAARP</sequence>
<organism evidence="2 3">
    <name type="scientific">Prorocentrum cordatum</name>
    <dbReference type="NCBI Taxonomy" id="2364126"/>
    <lineage>
        <taxon>Eukaryota</taxon>
        <taxon>Sar</taxon>
        <taxon>Alveolata</taxon>
        <taxon>Dinophyceae</taxon>
        <taxon>Prorocentrales</taxon>
        <taxon>Prorocentraceae</taxon>
        <taxon>Prorocentrum</taxon>
    </lineage>
</organism>